<dbReference type="EMBL" id="MU129154">
    <property type="protein sequence ID" value="KAF9505427.1"/>
    <property type="molecule type" value="Genomic_DNA"/>
</dbReference>
<dbReference type="AlphaFoldDB" id="A0A9P6AH09"/>
<accession>A0A9P6AH09</accession>
<sequence>YSILNWGPPSSNTHEIITWNTSLAEQLEEFKPAFPLGNVFTFSYFHAHFG</sequence>
<protein>
    <submittedName>
        <fullName evidence="1">Uncharacterized protein</fullName>
    </submittedName>
</protein>
<feature type="non-terminal residue" evidence="1">
    <location>
        <position position="1"/>
    </location>
</feature>
<proteinExistence type="predicted"/>
<organism evidence="1 2">
    <name type="scientific">Hydnum rufescens UP504</name>
    <dbReference type="NCBI Taxonomy" id="1448309"/>
    <lineage>
        <taxon>Eukaryota</taxon>
        <taxon>Fungi</taxon>
        <taxon>Dikarya</taxon>
        <taxon>Basidiomycota</taxon>
        <taxon>Agaricomycotina</taxon>
        <taxon>Agaricomycetes</taxon>
        <taxon>Cantharellales</taxon>
        <taxon>Hydnaceae</taxon>
        <taxon>Hydnum</taxon>
    </lineage>
</organism>
<evidence type="ECO:0000313" key="1">
    <source>
        <dbReference type="EMBL" id="KAF9505427.1"/>
    </source>
</evidence>
<dbReference type="OrthoDB" id="1600564at2759"/>
<gene>
    <name evidence="1" type="ORF">BS47DRAFT_1353942</name>
</gene>
<comment type="caution">
    <text evidence="1">The sequence shown here is derived from an EMBL/GenBank/DDBJ whole genome shotgun (WGS) entry which is preliminary data.</text>
</comment>
<reference evidence="1" key="1">
    <citation type="journal article" date="2020" name="Nat. Commun.">
        <title>Large-scale genome sequencing of mycorrhizal fungi provides insights into the early evolution of symbiotic traits.</title>
        <authorList>
            <person name="Miyauchi S."/>
            <person name="Kiss E."/>
            <person name="Kuo A."/>
            <person name="Drula E."/>
            <person name="Kohler A."/>
            <person name="Sanchez-Garcia M."/>
            <person name="Morin E."/>
            <person name="Andreopoulos B."/>
            <person name="Barry K.W."/>
            <person name="Bonito G."/>
            <person name="Buee M."/>
            <person name="Carver A."/>
            <person name="Chen C."/>
            <person name="Cichocki N."/>
            <person name="Clum A."/>
            <person name="Culley D."/>
            <person name="Crous P.W."/>
            <person name="Fauchery L."/>
            <person name="Girlanda M."/>
            <person name="Hayes R.D."/>
            <person name="Keri Z."/>
            <person name="LaButti K."/>
            <person name="Lipzen A."/>
            <person name="Lombard V."/>
            <person name="Magnuson J."/>
            <person name="Maillard F."/>
            <person name="Murat C."/>
            <person name="Nolan M."/>
            <person name="Ohm R.A."/>
            <person name="Pangilinan J."/>
            <person name="Pereira M.F."/>
            <person name="Perotto S."/>
            <person name="Peter M."/>
            <person name="Pfister S."/>
            <person name="Riley R."/>
            <person name="Sitrit Y."/>
            <person name="Stielow J.B."/>
            <person name="Szollosi G."/>
            <person name="Zifcakova L."/>
            <person name="Stursova M."/>
            <person name="Spatafora J.W."/>
            <person name="Tedersoo L."/>
            <person name="Vaario L.M."/>
            <person name="Yamada A."/>
            <person name="Yan M."/>
            <person name="Wang P."/>
            <person name="Xu J."/>
            <person name="Bruns T."/>
            <person name="Baldrian P."/>
            <person name="Vilgalys R."/>
            <person name="Dunand C."/>
            <person name="Henrissat B."/>
            <person name="Grigoriev I.V."/>
            <person name="Hibbett D."/>
            <person name="Nagy L.G."/>
            <person name="Martin F.M."/>
        </authorList>
    </citation>
    <scope>NUCLEOTIDE SEQUENCE</scope>
    <source>
        <strain evidence="1">UP504</strain>
    </source>
</reference>
<dbReference type="Proteomes" id="UP000886523">
    <property type="component" value="Unassembled WGS sequence"/>
</dbReference>
<evidence type="ECO:0000313" key="2">
    <source>
        <dbReference type="Proteomes" id="UP000886523"/>
    </source>
</evidence>
<name>A0A9P6AH09_9AGAM</name>
<keyword evidence="2" id="KW-1185">Reference proteome</keyword>